<evidence type="ECO:0000256" key="7">
    <source>
        <dbReference type="ARBA" id="ARBA00048173"/>
    </source>
</evidence>
<reference evidence="9 10" key="1">
    <citation type="submission" date="2014-07" db="EMBL/GenBank/DDBJ databases">
        <title>Methanogenic archaea and the global carbon cycle.</title>
        <authorList>
            <person name="Henriksen J.R."/>
            <person name="Luke J."/>
            <person name="Reinhart S."/>
            <person name="Benedict M.N."/>
            <person name="Youngblut N.D."/>
            <person name="Metcalf M.E."/>
            <person name="Whitaker R.J."/>
            <person name="Metcalf W.W."/>
        </authorList>
    </citation>
    <scope>NUCLEOTIDE SEQUENCE [LARGE SCALE GENOMIC DNA]</scope>
    <source>
        <strain evidence="9 10">Z-7289</strain>
    </source>
</reference>
<dbReference type="PANTHER" id="PTHR34047">
    <property type="entry name" value="NUCLEAR INTRON MATURASE 1, MITOCHONDRIAL-RELATED"/>
    <property type="match status" value="1"/>
</dbReference>
<proteinExistence type="inferred from homology"/>
<dbReference type="RefSeq" id="WP_048126784.1">
    <property type="nucleotide sequence ID" value="NZ_CP009515.1"/>
</dbReference>
<evidence type="ECO:0000256" key="4">
    <source>
        <dbReference type="ARBA" id="ARBA00022842"/>
    </source>
</evidence>
<dbReference type="GO" id="GO:0046872">
    <property type="term" value="F:metal ion binding"/>
    <property type="evidence" value="ECO:0007669"/>
    <property type="project" value="UniProtKB-KW"/>
</dbReference>
<comment type="similarity">
    <text evidence="6">Belongs to the bacterial reverse transcriptase family.</text>
</comment>
<dbReference type="CDD" id="cd01651">
    <property type="entry name" value="RT_G2_intron"/>
    <property type="match status" value="1"/>
</dbReference>
<dbReference type="GO" id="GO:0003964">
    <property type="term" value="F:RNA-directed DNA polymerase activity"/>
    <property type="evidence" value="ECO:0007669"/>
    <property type="project" value="UniProtKB-EC"/>
</dbReference>
<dbReference type="GO" id="GO:0003723">
    <property type="term" value="F:RNA binding"/>
    <property type="evidence" value="ECO:0007669"/>
    <property type="project" value="InterPro"/>
</dbReference>
<feature type="domain" description="Reverse transcriptase" evidence="8">
    <location>
        <begin position="49"/>
        <end position="288"/>
    </location>
</feature>
<dbReference type="InterPro" id="IPR030931">
    <property type="entry name" value="Group_II_RT_mat"/>
</dbReference>
<dbReference type="GO" id="GO:0051607">
    <property type="term" value="P:defense response to virus"/>
    <property type="evidence" value="ECO:0007669"/>
    <property type="project" value="UniProtKB-KW"/>
</dbReference>
<dbReference type="KEGG" id="mls:MSLAZ_2090"/>
<dbReference type="EMBL" id="CP009515">
    <property type="protein sequence ID" value="AKB75351.1"/>
    <property type="molecule type" value="Genomic_DNA"/>
</dbReference>
<dbReference type="PANTHER" id="PTHR34047:SF3">
    <property type="entry name" value="BLR2052 PROTEIN"/>
    <property type="match status" value="1"/>
</dbReference>
<dbReference type="PROSITE" id="PS50878">
    <property type="entry name" value="RT_POL"/>
    <property type="match status" value="1"/>
</dbReference>
<protein>
    <submittedName>
        <fullName evidence="9">Mobile element protein</fullName>
    </submittedName>
</protein>
<dbReference type="InterPro" id="IPR000123">
    <property type="entry name" value="Reverse_transcriptase_msDNA"/>
</dbReference>
<sequence>MDKTKSYEISKDIVLEAFQRVKANKGAAGIDDESLEAFEANLNNNLYKIWNRMSSGSYFPPPVKAIEIPKKSGGTRMLGIPTVADRVAQMVAKIYFEPQIEPYFHPDSYGYRPGRSVADALAVTRKRCWKYNWLLEFDIKGLFDNIDHELLMKAVRMHTDNPWVILYIQRWLKAPFQLPDGTVRERTKGTPQGGVISPLLANLFLHYVFDIWMASHHRSKPFARYADDAVVHCRSKEEAERLWVELEKRLSECGLELHPTKTRIVYCKDDDRQGDYPDTKFDFLGYTFRPRRSKNKFGKHFVNFTPAVSNMAKKAMQQQIHDWRMHLNSDKTLEDLSHMFNPILRGWVNYYGLFYKSEMYSVLKHINRALTRWAQRKYKKLASHKRRARSWLGKIARRESKLFVHWQMGIFPGAG</sequence>
<organism evidence="9 10">
    <name type="scientific">Methanosarcina lacustris Z-7289</name>
    <dbReference type="NCBI Taxonomy" id="1434111"/>
    <lineage>
        <taxon>Archaea</taxon>
        <taxon>Methanobacteriati</taxon>
        <taxon>Methanobacteriota</taxon>
        <taxon>Stenosarchaea group</taxon>
        <taxon>Methanomicrobia</taxon>
        <taxon>Methanosarcinales</taxon>
        <taxon>Methanosarcinaceae</taxon>
        <taxon>Methanosarcina</taxon>
    </lineage>
</organism>
<dbReference type="GeneID" id="24806880"/>
<accession>A0A0E3S501</accession>
<evidence type="ECO:0000313" key="9">
    <source>
        <dbReference type="EMBL" id="AKB75351.1"/>
    </source>
</evidence>
<evidence type="ECO:0000259" key="8">
    <source>
        <dbReference type="PROSITE" id="PS50878"/>
    </source>
</evidence>
<dbReference type="HOGENOM" id="CLU_013584_2_0_2"/>
<name>A0A0E3S501_9EURY</name>
<dbReference type="InterPro" id="IPR051083">
    <property type="entry name" value="GrpII_Intron_Splice-Mob/Def"/>
</dbReference>
<evidence type="ECO:0000256" key="3">
    <source>
        <dbReference type="ARBA" id="ARBA00022723"/>
    </source>
</evidence>
<keyword evidence="1" id="KW-0808">Transferase</keyword>
<evidence type="ECO:0000256" key="5">
    <source>
        <dbReference type="ARBA" id="ARBA00023118"/>
    </source>
</evidence>
<keyword evidence="4" id="KW-0460">Magnesium</keyword>
<dbReference type="Pfam" id="PF00078">
    <property type="entry name" value="RVT_1"/>
    <property type="match status" value="1"/>
</dbReference>
<dbReference type="PATRIC" id="fig|1434111.4.peg.2765"/>
<dbReference type="STRING" id="1434111.MSLAZ_2090"/>
<dbReference type="InterPro" id="IPR013597">
    <property type="entry name" value="Mat_intron_G2"/>
</dbReference>
<dbReference type="InterPro" id="IPR000477">
    <property type="entry name" value="RT_dom"/>
</dbReference>
<evidence type="ECO:0000256" key="2">
    <source>
        <dbReference type="ARBA" id="ARBA00022695"/>
    </source>
</evidence>
<gene>
    <name evidence="9" type="ORF">MSLAZ_2090</name>
</gene>
<keyword evidence="10" id="KW-1185">Reference proteome</keyword>
<keyword evidence="2" id="KW-0548">Nucleotidyltransferase</keyword>
<dbReference type="SUPFAM" id="SSF56672">
    <property type="entry name" value="DNA/RNA polymerases"/>
    <property type="match status" value="1"/>
</dbReference>
<dbReference type="Pfam" id="PF08388">
    <property type="entry name" value="GIIM"/>
    <property type="match status" value="1"/>
</dbReference>
<dbReference type="AlphaFoldDB" id="A0A0E3S501"/>
<dbReference type="NCBIfam" id="TIGR04416">
    <property type="entry name" value="group_II_RT_mat"/>
    <property type="match status" value="1"/>
</dbReference>
<comment type="catalytic activity">
    <reaction evidence="7">
        <text>DNA(n) + a 2'-deoxyribonucleoside 5'-triphosphate = DNA(n+1) + diphosphate</text>
        <dbReference type="Rhea" id="RHEA:22508"/>
        <dbReference type="Rhea" id="RHEA-COMP:17339"/>
        <dbReference type="Rhea" id="RHEA-COMP:17340"/>
        <dbReference type="ChEBI" id="CHEBI:33019"/>
        <dbReference type="ChEBI" id="CHEBI:61560"/>
        <dbReference type="ChEBI" id="CHEBI:173112"/>
        <dbReference type="EC" id="2.7.7.49"/>
    </reaction>
</comment>
<evidence type="ECO:0000256" key="6">
    <source>
        <dbReference type="ARBA" id="ARBA00034120"/>
    </source>
</evidence>
<dbReference type="InterPro" id="IPR043502">
    <property type="entry name" value="DNA/RNA_pol_sf"/>
</dbReference>
<dbReference type="Proteomes" id="UP000033072">
    <property type="component" value="Chromosome"/>
</dbReference>
<evidence type="ECO:0000313" key="10">
    <source>
        <dbReference type="Proteomes" id="UP000033072"/>
    </source>
</evidence>
<keyword evidence="5" id="KW-0051">Antiviral defense</keyword>
<dbReference type="OrthoDB" id="146587at2157"/>
<dbReference type="PRINTS" id="PR00866">
    <property type="entry name" value="RNADNAPOLMS"/>
</dbReference>
<evidence type="ECO:0000256" key="1">
    <source>
        <dbReference type="ARBA" id="ARBA00022679"/>
    </source>
</evidence>
<keyword evidence="3" id="KW-0479">Metal-binding</keyword>